<keyword evidence="1" id="KW-0472">Membrane</keyword>
<feature type="transmembrane region" description="Helical" evidence="1">
    <location>
        <begin position="41"/>
        <end position="64"/>
    </location>
</feature>
<keyword evidence="1" id="KW-0812">Transmembrane</keyword>
<protein>
    <submittedName>
        <fullName evidence="2">Uncharacterized protein</fullName>
    </submittedName>
</protein>
<comment type="caution">
    <text evidence="2">The sequence shown here is derived from an EMBL/GenBank/DDBJ whole genome shotgun (WGS) entry which is preliminary data.</text>
</comment>
<sequence>MGKIFGFIVFGFSLVAFVIGFFALINVFIEPRNVWDLAPIGHALGSIGFFMSGFVLFLMADLLLDGSLSGFPYEPNKGGFD</sequence>
<feature type="transmembrane region" description="Helical" evidence="1">
    <location>
        <begin position="7"/>
        <end position="29"/>
    </location>
</feature>
<proteinExistence type="predicted"/>
<gene>
    <name evidence="2" type="ORF">LCGC14_2871460</name>
</gene>
<organism evidence="2">
    <name type="scientific">marine sediment metagenome</name>
    <dbReference type="NCBI Taxonomy" id="412755"/>
    <lineage>
        <taxon>unclassified sequences</taxon>
        <taxon>metagenomes</taxon>
        <taxon>ecological metagenomes</taxon>
    </lineage>
</organism>
<accession>A0A0F8YPI5</accession>
<reference evidence="2" key="1">
    <citation type="journal article" date="2015" name="Nature">
        <title>Complex archaea that bridge the gap between prokaryotes and eukaryotes.</title>
        <authorList>
            <person name="Spang A."/>
            <person name="Saw J.H."/>
            <person name="Jorgensen S.L."/>
            <person name="Zaremba-Niedzwiedzka K."/>
            <person name="Martijn J."/>
            <person name="Lind A.E."/>
            <person name="van Eijk R."/>
            <person name="Schleper C."/>
            <person name="Guy L."/>
            <person name="Ettema T.J."/>
        </authorList>
    </citation>
    <scope>NUCLEOTIDE SEQUENCE</scope>
</reference>
<keyword evidence="1" id="KW-1133">Transmembrane helix</keyword>
<dbReference type="EMBL" id="LAZR01055760">
    <property type="protein sequence ID" value="KKK75665.1"/>
    <property type="molecule type" value="Genomic_DNA"/>
</dbReference>
<dbReference type="AlphaFoldDB" id="A0A0F8YPI5"/>
<evidence type="ECO:0000313" key="2">
    <source>
        <dbReference type="EMBL" id="KKK75665.1"/>
    </source>
</evidence>
<name>A0A0F8YPI5_9ZZZZ</name>
<evidence type="ECO:0000256" key="1">
    <source>
        <dbReference type="SAM" id="Phobius"/>
    </source>
</evidence>